<feature type="compositionally biased region" description="Basic and acidic residues" evidence="1">
    <location>
        <begin position="489"/>
        <end position="499"/>
    </location>
</feature>
<dbReference type="SMART" id="SM01300">
    <property type="entry name" value="PEHE"/>
    <property type="match status" value="1"/>
</dbReference>
<keyword evidence="4" id="KW-1185">Reference proteome</keyword>
<protein>
    <recommendedName>
        <fullName evidence="2">PEHE domain-containing protein</fullName>
    </recommendedName>
</protein>
<evidence type="ECO:0000259" key="2">
    <source>
        <dbReference type="PROSITE" id="PS52052"/>
    </source>
</evidence>
<dbReference type="GO" id="GO:0035035">
    <property type="term" value="F:histone acetyltransferase binding"/>
    <property type="evidence" value="ECO:0007669"/>
    <property type="project" value="TreeGrafter"/>
</dbReference>
<dbReference type="AlphaFoldDB" id="A0A8C7ZG73"/>
<feature type="region of interest" description="Disordered" evidence="1">
    <location>
        <begin position="425"/>
        <end position="499"/>
    </location>
</feature>
<dbReference type="Pfam" id="PF15275">
    <property type="entry name" value="PEHE"/>
    <property type="match status" value="1"/>
</dbReference>
<feature type="compositionally biased region" description="Pro residues" evidence="1">
    <location>
        <begin position="446"/>
        <end position="459"/>
    </location>
</feature>
<dbReference type="GO" id="GO:0044545">
    <property type="term" value="C:NSL complex"/>
    <property type="evidence" value="ECO:0007669"/>
    <property type="project" value="TreeGrafter"/>
</dbReference>
<dbReference type="PROSITE" id="PS52052">
    <property type="entry name" value="PEHE"/>
    <property type="match status" value="1"/>
</dbReference>
<evidence type="ECO:0000313" key="3">
    <source>
        <dbReference type="Ensembl" id="ENSOSIP00000042897.1"/>
    </source>
</evidence>
<dbReference type="InterPro" id="IPR029332">
    <property type="entry name" value="PEHE_dom"/>
</dbReference>
<organism evidence="3 4">
    <name type="scientific">Oryzias sinensis</name>
    <name type="common">Chinese medaka</name>
    <dbReference type="NCBI Taxonomy" id="183150"/>
    <lineage>
        <taxon>Eukaryota</taxon>
        <taxon>Metazoa</taxon>
        <taxon>Chordata</taxon>
        <taxon>Craniata</taxon>
        <taxon>Vertebrata</taxon>
        <taxon>Euteleostomi</taxon>
        <taxon>Actinopterygii</taxon>
        <taxon>Neopterygii</taxon>
        <taxon>Teleostei</taxon>
        <taxon>Neoteleostei</taxon>
        <taxon>Acanthomorphata</taxon>
        <taxon>Ovalentaria</taxon>
        <taxon>Atherinomorphae</taxon>
        <taxon>Beloniformes</taxon>
        <taxon>Adrianichthyidae</taxon>
        <taxon>Oryziinae</taxon>
        <taxon>Oryzias</taxon>
    </lineage>
</organism>
<proteinExistence type="predicted"/>
<sequence>ISHIQPWMGVNFSRMKNDERFLSVNNRFFVQHYTKTDGYLYICLLVPRWKRAESRYAVERAAIISHWNWLQAHISDLEYRIRQQTDIYRQIRSSKVGRLLDSPAPPTSPAQSRALGEVKTDSQLTASSAAVYHRHSTESKCYPSTRAEFLCVRPNRMAEGADGKQQQLAQDGTCVAARTRPLVSCRRRRLIQPNAVPNLNGKVSRESCNCRVNPSCVMCGGWPTPKEDPQFELPNLERLSRLDLGIHPILSFPDGPCSLRLQQIMKSQWQTKSLERSKPLKKLSLKHKLSSSKEKHKFTNSLMAVSKSHFYDVIVWTFNGSEYSFQLFPLQQQPIKRRRGESSFDINNIVIPMSVAATTRVEKLQYKEILTPSWRSADIFSQSITEEENEREDLSDAAFIQLHQPYEDQERSRWTWMALAPAKRRGSRSYKSVDGRTTPLLCGTNPPTPQPASPDPGPYPLLHDYSHVPSPMSPPSPDTSSNPQTPCSRDSHRLLSNEDTRCSTPDFTFEERVCGPIDRRLRLSDSNGTKSGFKSTTEQLLSHSHELNKLNGFTAFVRAKF</sequence>
<dbReference type="PANTHER" id="PTHR22443:SF19">
    <property type="entry name" value="KAT8 REGULATORY NSL COMPLEX SUBUNIT 1-RELATED"/>
    <property type="match status" value="1"/>
</dbReference>
<reference evidence="3" key="1">
    <citation type="submission" date="2025-08" db="UniProtKB">
        <authorList>
            <consortium name="Ensembl"/>
        </authorList>
    </citation>
    <scope>IDENTIFICATION</scope>
</reference>
<name>A0A8C7ZG73_9TELE</name>
<dbReference type="Ensembl" id="ENSOSIT00000045148.1">
    <property type="protein sequence ID" value="ENSOSIP00000042897.1"/>
    <property type="gene ID" value="ENSOSIG00000020650.1"/>
</dbReference>
<dbReference type="GeneTree" id="ENSGT00530000063688"/>
<feature type="region of interest" description="Disordered" evidence="1">
    <location>
        <begin position="98"/>
        <end position="121"/>
    </location>
</feature>
<evidence type="ECO:0000256" key="1">
    <source>
        <dbReference type="SAM" id="MobiDB-lite"/>
    </source>
</evidence>
<feature type="domain" description="PEHE" evidence="2">
    <location>
        <begin position="368"/>
        <end position="504"/>
    </location>
</feature>
<reference evidence="3" key="2">
    <citation type="submission" date="2025-09" db="UniProtKB">
        <authorList>
            <consortium name="Ensembl"/>
        </authorList>
    </citation>
    <scope>IDENTIFICATION</scope>
</reference>
<evidence type="ECO:0000313" key="4">
    <source>
        <dbReference type="Proteomes" id="UP000694383"/>
    </source>
</evidence>
<accession>A0A8C7ZG73</accession>
<dbReference type="Gene3D" id="6.10.250.3170">
    <property type="match status" value="1"/>
</dbReference>
<dbReference type="Proteomes" id="UP000694383">
    <property type="component" value="Unplaced"/>
</dbReference>
<dbReference type="InterPro" id="IPR026180">
    <property type="entry name" value="NSL1"/>
</dbReference>
<dbReference type="PANTHER" id="PTHR22443">
    <property type="entry name" value="NON-SPECIFIC LETHAL 1, ISOFORM M"/>
    <property type="match status" value="1"/>
</dbReference>